<dbReference type="GO" id="GO:0006402">
    <property type="term" value="P:mRNA catabolic process"/>
    <property type="evidence" value="ECO:0007669"/>
    <property type="project" value="InterPro"/>
</dbReference>
<dbReference type="AlphaFoldDB" id="A0A5B9VYE4"/>
<reference evidence="6 7" key="1">
    <citation type="submission" date="2019-08" db="EMBL/GenBank/DDBJ databases">
        <title>Deep-cultivation of Planctomycetes and their phenomic and genomic characterization uncovers novel biology.</title>
        <authorList>
            <person name="Wiegand S."/>
            <person name="Jogler M."/>
            <person name="Boedeker C."/>
            <person name="Pinto D."/>
            <person name="Vollmers J."/>
            <person name="Rivas-Marin E."/>
            <person name="Kohn T."/>
            <person name="Peeters S.H."/>
            <person name="Heuer A."/>
            <person name="Rast P."/>
            <person name="Oberbeckmann S."/>
            <person name="Bunk B."/>
            <person name="Jeske O."/>
            <person name="Meyerdierks A."/>
            <person name="Storesund J.E."/>
            <person name="Kallscheuer N."/>
            <person name="Luecker S."/>
            <person name="Lage O.M."/>
            <person name="Pohl T."/>
            <person name="Merkel B.J."/>
            <person name="Hornburger P."/>
            <person name="Mueller R.-W."/>
            <person name="Bruemmer F."/>
            <person name="Labrenz M."/>
            <person name="Spormann A.M."/>
            <person name="Op den Camp H."/>
            <person name="Overmann J."/>
            <person name="Amann R."/>
            <person name="Jetten M.S.M."/>
            <person name="Mascher T."/>
            <person name="Medema M.H."/>
            <person name="Devos D.P."/>
            <person name="Kaster A.-K."/>
            <person name="Ovreas L."/>
            <person name="Rohde M."/>
            <person name="Galperin M.Y."/>
            <person name="Jogler C."/>
        </authorList>
    </citation>
    <scope>NUCLEOTIDE SEQUENCE [LARGE SCALE GENOMIC DNA]</scope>
    <source>
        <strain evidence="6 7">OJF2</strain>
    </source>
</reference>
<dbReference type="GO" id="GO:0006109">
    <property type="term" value="P:regulation of carbohydrate metabolic process"/>
    <property type="evidence" value="ECO:0007669"/>
    <property type="project" value="InterPro"/>
</dbReference>
<dbReference type="InterPro" id="IPR036107">
    <property type="entry name" value="CsrA_sf"/>
</dbReference>
<dbReference type="PANTHER" id="PTHR34984">
    <property type="entry name" value="CARBON STORAGE REGULATOR"/>
    <property type="match status" value="1"/>
</dbReference>
<keyword evidence="5" id="KW-1005">Bacterial flagellum biogenesis</keyword>
<dbReference type="GO" id="GO:0005829">
    <property type="term" value="C:cytosol"/>
    <property type="evidence" value="ECO:0007669"/>
    <property type="project" value="TreeGrafter"/>
</dbReference>
<accession>A0A5B9VYE4</accession>
<dbReference type="GO" id="GO:0045947">
    <property type="term" value="P:negative regulation of translational initiation"/>
    <property type="evidence" value="ECO:0007669"/>
    <property type="project" value="UniProtKB-UniRule"/>
</dbReference>
<dbReference type="GO" id="GO:1902208">
    <property type="term" value="P:regulation of bacterial-type flagellum assembly"/>
    <property type="evidence" value="ECO:0007669"/>
    <property type="project" value="UniProtKB-UniRule"/>
</dbReference>
<dbReference type="PANTHER" id="PTHR34984:SF1">
    <property type="entry name" value="CARBON STORAGE REGULATOR"/>
    <property type="match status" value="1"/>
</dbReference>
<comment type="similarity">
    <text evidence="5">Belongs to the CsrA/RsmA family.</text>
</comment>
<dbReference type="KEGG" id="agv:OJF2_12350"/>
<name>A0A5B9VYE4_9BACT</name>
<gene>
    <name evidence="6" type="primary">csrA_1</name>
    <name evidence="5" type="synonym">csrA</name>
    <name evidence="6" type="ORF">OJF2_12350</name>
</gene>
<keyword evidence="7" id="KW-1185">Reference proteome</keyword>
<dbReference type="GO" id="GO:0044781">
    <property type="term" value="P:bacterial-type flagellum organization"/>
    <property type="evidence" value="ECO:0007669"/>
    <property type="project" value="UniProtKB-KW"/>
</dbReference>
<keyword evidence="3 5" id="KW-0810">Translation regulation</keyword>
<comment type="function">
    <text evidence="5">A translational regulator that binds mRNA to regulate translation initiation and/or mRNA stability. Usually binds in the 5'-UTR at or near the Shine-Dalgarno sequence preventing ribosome-binding, thus repressing translation. Its main target seems to be the major flagellin gene, while its function is anatagonized by FliW.</text>
</comment>
<comment type="subcellular location">
    <subcellularLocation>
        <location evidence="5">Cytoplasm</location>
    </subcellularLocation>
</comment>
<comment type="subunit">
    <text evidence="5">Homodimer; the beta-strands of each monomer intercalate to form a hydrophobic core, while the alpha-helices form wings that extend away from the core.</text>
</comment>
<evidence type="ECO:0000256" key="3">
    <source>
        <dbReference type="ARBA" id="ARBA00022845"/>
    </source>
</evidence>
<dbReference type="RefSeq" id="WP_148592160.1">
    <property type="nucleotide sequence ID" value="NZ_CP042997.1"/>
</dbReference>
<dbReference type="Pfam" id="PF02599">
    <property type="entry name" value="CsrA"/>
    <property type="match status" value="1"/>
</dbReference>
<dbReference type="Proteomes" id="UP000324233">
    <property type="component" value="Chromosome"/>
</dbReference>
<dbReference type="FunFam" id="2.60.40.4380:FF:000002">
    <property type="entry name" value="Translational regulator CsrA"/>
    <property type="match status" value="1"/>
</dbReference>
<keyword evidence="2 5" id="KW-0678">Repressor</keyword>
<evidence type="ECO:0000256" key="4">
    <source>
        <dbReference type="ARBA" id="ARBA00022884"/>
    </source>
</evidence>
<keyword evidence="4 5" id="KW-0694">RNA-binding</keyword>
<dbReference type="GO" id="GO:0048027">
    <property type="term" value="F:mRNA 5'-UTR binding"/>
    <property type="evidence" value="ECO:0007669"/>
    <property type="project" value="UniProtKB-UniRule"/>
</dbReference>
<organism evidence="6 7">
    <name type="scientific">Aquisphaera giovannonii</name>
    <dbReference type="NCBI Taxonomy" id="406548"/>
    <lineage>
        <taxon>Bacteria</taxon>
        <taxon>Pseudomonadati</taxon>
        <taxon>Planctomycetota</taxon>
        <taxon>Planctomycetia</taxon>
        <taxon>Isosphaerales</taxon>
        <taxon>Isosphaeraceae</taxon>
        <taxon>Aquisphaera</taxon>
    </lineage>
</organism>
<keyword evidence="1 5" id="KW-0963">Cytoplasm</keyword>
<dbReference type="EMBL" id="CP042997">
    <property type="protein sequence ID" value="QEH32755.1"/>
    <property type="molecule type" value="Genomic_DNA"/>
</dbReference>
<evidence type="ECO:0000313" key="7">
    <source>
        <dbReference type="Proteomes" id="UP000324233"/>
    </source>
</evidence>
<dbReference type="HAMAP" id="MF_00167">
    <property type="entry name" value="CsrA"/>
    <property type="match status" value="1"/>
</dbReference>
<protein>
    <recommendedName>
        <fullName evidence="5">Translational regulator CsrA</fullName>
    </recommendedName>
</protein>
<evidence type="ECO:0000256" key="1">
    <source>
        <dbReference type="ARBA" id="ARBA00022490"/>
    </source>
</evidence>
<sequence length="74" mass="8227">MLVLSRKPLQTIMIGNDIKITIVKVERNQVRIGIEAPRNVSILRSELAEDATQALHRLGLEVGSHEDVEVEVLA</sequence>
<proteinExistence type="inferred from homology"/>
<dbReference type="OrthoDB" id="289081at2"/>
<evidence type="ECO:0000256" key="5">
    <source>
        <dbReference type="HAMAP-Rule" id="MF_00167"/>
    </source>
</evidence>
<dbReference type="InterPro" id="IPR003751">
    <property type="entry name" value="CsrA"/>
</dbReference>
<dbReference type="SUPFAM" id="SSF117130">
    <property type="entry name" value="CsrA-like"/>
    <property type="match status" value="1"/>
</dbReference>
<evidence type="ECO:0000313" key="6">
    <source>
        <dbReference type="EMBL" id="QEH32755.1"/>
    </source>
</evidence>
<dbReference type="Gene3D" id="2.60.40.4380">
    <property type="entry name" value="Translational regulator CsrA"/>
    <property type="match status" value="1"/>
</dbReference>
<evidence type="ECO:0000256" key="2">
    <source>
        <dbReference type="ARBA" id="ARBA00022491"/>
    </source>
</evidence>